<dbReference type="GO" id="GO:0004827">
    <property type="term" value="F:proline-tRNA ligase activity"/>
    <property type="evidence" value="ECO:0007669"/>
    <property type="project" value="UniProtKB-UniRule"/>
</dbReference>
<evidence type="ECO:0000256" key="2">
    <source>
        <dbReference type="ARBA" id="ARBA00011738"/>
    </source>
</evidence>
<dbReference type="InterPro" id="IPR044140">
    <property type="entry name" value="ProRS_anticodon_short"/>
</dbReference>
<dbReference type="InterPro" id="IPR002316">
    <property type="entry name" value="Pro-tRNA-ligase_IIa"/>
</dbReference>
<comment type="similarity">
    <text evidence="10">Belongs to the class-II aminoacyl-tRNA synthetase family. ProS type 2 subfamily.</text>
</comment>
<accession>A0A397Q8H1</accession>
<dbReference type="NCBIfam" id="TIGR00409">
    <property type="entry name" value="proS_fam_II"/>
    <property type="match status" value="1"/>
</dbReference>
<dbReference type="Pfam" id="PF03129">
    <property type="entry name" value="HGTP_anticodon"/>
    <property type="match status" value="1"/>
</dbReference>
<dbReference type="Gene3D" id="3.40.50.800">
    <property type="entry name" value="Anticodon-binding domain"/>
    <property type="match status" value="1"/>
</dbReference>
<evidence type="ECO:0000256" key="1">
    <source>
        <dbReference type="ARBA" id="ARBA00004496"/>
    </source>
</evidence>
<reference evidence="12 13" key="1">
    <citation type="submission" date="2018-08" db="EMBL/GenBank/DDBJ databases">
        <title>Genomic Encyclopedia of Archaeal and Bacterial Type Strains, Phase II (KMG-II): from individual species to whole genera.</title>
        <authorList>
            <person name="Goeker M."/>
        </authorList>
    </citation>
    <scope>NUCLEOTIDE SEQUENCE [LARGE SCALE GENOMIC DNA]</scope>
    <source>
        <strain evidence="12 13">DSM 5002</strain>
    </source>
</reference>
<gene>
    <name evidence="10" type="primary">proS</name>
    <name evidence="12" type="ORF">BXY53_1225</name>
</gene>
<dbReference type="Gene3D" id="3.30.930.10">
    <property type="entry name" value="Bira Bifunctional Protein, Domain 2"/>
    <property type="match status" value="1"/>
</dbReference>
<evidence type="ECO:0000256" key="3">
    <source>
        <dbReference type="ARBA" id="ARBA00022490"/>
    </source>
</evidence>
<dbReference type="CDD" id="cd00861">
    <property type="entry name" value="ProRS_anticodon_short"/>
    <property type="match status" value="1"/>
</dbReference>
<keyword evidence="4 10" id="KW-0436">Ligase</keyword>
<dbReference type="PRINTS" id="PR01046">
    <property type="entry name" value="TRNASYNTHPRO"/>
</dbReference>
<dbReference type="HAMAP" id="MF_01570">
    <property type="entry name" value="Pro_tRNA_synth_type2"/>
    <property type="match status" value="1"/>
</dbReference>
<comment type="subcellular location">
    <subcellularLocation>
        <location evidence="1 10">Cytoplasm</location>
    </subcellularLocation>
</comment>
<dbReference type="InterPro" id="IPR004154">
    <property type="entry name" value="Anticodon-bd"/>
</dbReference>
<comment type="caution">
    <text evidence="12">The sequence shown here is derived from an EMBL/GenBank/DDBJ whole genome shotgun (WGS) entry which is preliminary data.</text>
</comment>
<keyword evidence="5 10" id="KW-0547">Nucleotide-binding</keyword>
<protein>
    <recommendedName>
        <fullName evidence="10">Proline--tRNA ligase</fullName>
        <ecNumber evidence="10">6.1.1.15</ecNumber>
    </recommendedName>
    <alternativeName>
        <fullName evidence="10">Prolyl-tRNA synthetase</fullName>
        <shortName evidence="10">ProRS</shortName>
    </alternativeName>
</protein>
<dbReference type="FunFam" id="3.30.930.10:FF:000042">
    <property type="entry name" value="probable proline--tRNA ligase, mitochondrial"/>
    <property type="match status" value="1"/>
</dbReference>
<sequence>MKLSRYFLPILRDDPKEAEIVSHRLMLRAGMIRQASAGIYVWLPFGFRVLKKIEQIVREEQDRAGAIELLMPTIQLADIWRESGRYDDYGQEMLRIEDRHGRDMLYGPTNEEQITELFRDSAKSYRDLPRILYHIQWKFRDEVRPRFGVMRGREFLMKDGYSFDLTAEDARKSYNRMFVSYLRTFERMGLTSIPMAAETGPIGGDLSHEFIILADTGESEVFCHRDLVETPAPKDVDYDADLSGIVEEWTSKYAATSDMHDHAQFAREVPEDKQVSARGIEIGHIFYFGTKYSDPMRCRVQGPDGNLVTLHSGSYGIGVSRLPAAIIEASHDDAGIVWPDTVAPFFVGLVNLKTGDAQTDAACEDLYAKLRNAGLDVLYDDTDERAGAKFASMDLLGLPWQVIIGPKGLKSGEVEVKRRATGERSTMSPEEALNMLVAQVPTGAPRPIQLD</sequence>
<dbReference type="InterPro" id="IPR002314">
    <property type="entry name" value="aa-tRNA-synt_IIb"/>
</dbReference>
<dbReference type="CDD" id="cd00779">
    <property type="entry name" value="ProRS_core_prok"/>
    <property type="match status" value="1"/>
</dbReference>
<keyword evidence="8 10" id="KW-0030">Aminoacyl-tRNA synthetase</keyword>
<evidence type="ECO:0000259" key="11">
    <source>
        <dbReference type="PROSITE" id="PS50862"/>
    </source>
</evidence>
<dbReference type="SUPFAM" id="SSF55681">
    <property type="entry name" value="Class II aaRS and biotin synthetases"/>
    <property type="match status" value="1"/>
</dbReference>
<dbReference type="PANTHER" id="PTHR42753:SF2">
    <property type="entry name" value="PROLINE--TRNA LIGASE"/>
    <property type="match status" value="1"/>
</dbReference>
<keyword evidence="3 10" id="KW-0963">Cytoplasm</keyword>
<comment type="subunit">
    <text evidence="2 10">Homodimer.</text>
</comment>
<dbReference type="PANTHER" id="PTHR42753">
    <property type="entry name" value="MITOCHONDRIAL RIBOSOME PROTEIN L39/PROLYL-TRNA LIGASE FAMILY MEMBER"/>
    <property type="match status" value="1"/>
</dbReference>
<dbReference type="FunFam" id="3.40.50.800:FF:000032">
    <property type="entry name" value="Proline--tRNA ligase"/>
    <property type="match status" value="1"/>
</dbReference>
<dbReference type="InterPro" id="IPR006195">
    <property type="entry name" value="aa-tRNA-synth_II"/>
</dbReference>
<dbReference type="AlphaFoldDB" id="A0A397Q8H1"/>
<dbReference type="InterPro" id="IPR033730">
    <property type="entry name" value="ProRS_core_prok"/>
</dbReference>
<dbReference type="Pfam" id="PF00587">
    <property type="entry name" value="tRNA-synt_2b"/>
    <property type="match status" value="1"/>
</dbReference>
<dbReference type="EMBL" id="QXDF01000001">
    <property type="protein sequence ID" value="RIA56125.1"/>
    <property type="molecule type" value="Genomic_DNA"/>
</dbReference>
<organism evidence="12 13">
    <name type="scientific">Dichotomicrobium thermohalophilum</name>
    <dbReference type="NCBI Taxonomy" id="933063"/>
    <lineage>
        <taxon>Bacteria</taxon>
        <taxon>Pseudomonadati</taxon>
        <taxon>Pseudomonadota</taxon>
        <taxon>Alphaproteobacteria</taxon>
        <taxon>Hyphomicrobiales</taxon>
        <taxon>Hyphomicrobiaceae</taxon>
        <taxon>Dichotomicrobium</taxon>
    </lineage>
</organism>
<dbReference type="InterPro" id="IPR045864">
    <property type="entry name" value="aa-tRNA-synth_II/BPL/LPL"/>
</dbReference>
<evidence type="ECO:0000313" key="13">
    <source>
        <dbReference type="Proteomes" id="UP000266273"/>
    </source>
</evidence>
<evidence type="ECO:0000256" key="6">
    <source>
        <dbReference type="ARBA" id="ARBA00022840"/>
    </source>
</evidence>
<comment type="catalytic activity">
    <reaction evidence="9 10">
        <text>tRNA(Pro) + L-proline + ATP = L-prolyl-tRNA(Pro) + AMP + diphosphate</text>
        <dbReference type="Rhea" id="RHEA:14305"/>
        <dbReference type="Rhea" id="RHEA-COMP:9700"/>
        <dbReference type="Rhea" id="RHEA-COMP:9702"/>
        <dbReference type="ChEBI" id="CHEBI:30616"/>
        <dbReference type="ChEBI" id="CHEBI:33019"/>
        <dbReference type="ChEBI" id="CHEBI:60039"/>
        <dbReference type="ChEBI" id="CHEBI:78442"/>
        <dbReference type="ChEBI" id="CHEBI:78532"/>
        <dbReference type="ChEBI" id="CHEBI:456215"/>
        <dbReference type="EC" id="6.1.1.15"/>
    </reaction>
</comment>
<dbReference type="InterPro" id="IPR050062">
    <property type="entry name" value="Pro-tRNA_synthetase"/>
</dbReference>
<dbReference type="GO" id="GO:0005524">
    <property type="term" value="F:ATP binding"/>
    <property type="evidence" value="ECO:0007669"/>
    <property type="project" value="UniProtKB-UniRule"/>
</dbReference>
<dbReference type="GO" id="GO:0005829">
    <property type="term" value="C:cytosol"/>
    <property type="evidence" value="ECO:0007669"/>
    <property type="project" value="TreeGrafter"/>
</dbReference>
<dbReference type="SUPFAM" id="SSF52954">
    <property type="entry name" value="Class II aaRS ABD-related"/>
    <property type="match status" value="1"/>
</dbReference>
<feature type="domain" description="Aminoacyl-transfer RNA synthetases class-II family profile" evidence="11">
    <location>
        <begin position="33"/>
        <end position="339"/>
    </location>
</feature>
<dbReference type="InterPro" id="IPR004500">
    <property type="entry name" value="Pro-tRNA-synth_IIa_bac-type"/>
</dbReference>
<keyword evidence="13" id="KW-1185">Reference proteome</keyword>
<evidence type="ECO:0000256" key="9">
    <source>
        <dbReference type="ARBA" id="ARBA00047671"/>
    </source>
</evidence>
<evidence type="ECO:0000256" key="8">
    <source>
        <dbReference type="ARBA" id="ARBA00023146"/>
    </source>
</evidence>
<keyword evidence="6 10" id="KW-0067">ATP-binding</keyword>
<dbReference type="RefSeq" id="WP_119060950.1">
    <property type="nucleotide sequence ID" value="NZ_QXDF01000001.1"/>
</dbReference>
<dbReference type="GO" id="GO:0006433">
    <property type="term" value="P:prolyl-tRNA aminoacylation"/>
    <property type="evidence" value="ECO:0007669"/>
    <property type="project" value="UniProtKB-UniRule"/>
</dbReference>
<comment type="function">
    <text evidence="10">Catalyzes the attachment of proline to tRNA(Pro) in a two-step reaction: proline is first activated by ATP to form Pro-AMP and then transferred to the acceptor end of tRNA(Pro).</text>
</comment>
<dbReference type="NCBIfam" id="NF008979">
    <property type="entry name" value="PRK12325.1"/>
    <property type="match status" value="1"/>
</dbReference>
<evidence type="ECO:0000256" key="7">
    <source>
        <dbReference type="ARBA" id="ARBA00022917"/>
    </source>
</evidence>
<evidence type="ECO:0000256" key="10">
    <source>
        <dbReference type="HAMAP-Rule" id="MF_01570"/>
    </source>
</evidence>
<dbReference type="Proteomes" id="UP000266273">
    <property type="component" value="Unassembled WGS sequence"/>
</dbReference>
<dbReference type="PROSITE" id="PS50862">
    <property type="entry name" value="AA_TRNA_LIGASE_II"/>
    <property type="match status" value="1"/>
</dbReference>
<keyword evidence="7 10" id="KW-0648">Protein biosynthesis</keyword>
<name>A0A397Q8H1_9HYPH</name>
<proteinExistence type="inferred from homology"/>
<dbReference type="InterPro" id="IPR023716">
    <property type="entry name" value="Prolyl-tRNA_ligase_IIa_type2"/>
</dbReference>
<dbReference type="InterPro" id="IPR036621">
    <property type="entry name" value="Anticodon-bd_dom_sf"/>
</dbReference>
<evidence type="ECO:0000256" key="4">
    <source>
        <dbReference type="ARBA" id="ARBA00022598"/>
    </source>
</evidence>
<evidence type="ECO:0000313" key="12">
    <source>
        <dbReference type="EMBL" id="RIA56125.1"/>
    </source>
</evidence>
<dbReference type="EC" id="6.1.1.15" evidence="10"/>
<dbReference type="OrthoDB" id="9809052at2"/>
<evidence type="ECO:0000256" key="5">
    <source>
        <dbReference type="ARBA" id="ARBA00022741"/>
    </source>
</evidence>